<keyword evidence="3" id="KW-1185">Reference proteome</keyword>
<organism evidence="2 3">
    <name type="scientific">Amycolatopsis rubida</name>
    <dbReference type="NCBI Taxonomy" id="112413"/>
    <lineage>
        <taxon>Bacteria</taxon>
        <taxon>Bacillati</taxon>
        <taxon>Actinomycetota</taxon>
        <taxon>Actinomycetes</taxon>
        <taxon>Pseudonocardiales</taxon>
        <taxon>Pseudonocardiaceae</taxon>
        <taxon>Amycolatopsis</taxon>
    </lineage>
</organism>
<dbReference type="EMBL" id="JAAGNC010000003">
    <property type="protein sequence ID" value="NEC54183.1"/>
    <property type="molecule type" value="Genomic_DNA"/>
</dbReference>
<accession>A0ABX0BL32</accession>
<evidence type="ECO:0000313" key="3">
    <source>
        <dbReference type="Proteomes" id="UP000470404"/>
    </source>
</evidence>
<dbReference type="Proteomes" id="UP000470404">
    <property type="component" value="Unassembled WGS sequence"/>
</dbReference>
<dbReference type="Pfam" id="PF16655">
    <property type="entry name" value="PhoD_N"/>
    <property type="match status" value="1"/>
</dbReference>
<dbReference type="InterPro" id="IPR032093">
    <property type="entry name" value="PhoD_N"/>
</dbReference>
<feature type="non-terminal residue" evidence="2">
    <location>
        <position position="80"/>
    </location>
</feature>
<feature type="domain" description="Phospholipase D N-terminal" evidence="1">
    <location>
        <begin position="48"/>
        <end position="80"/>
    </location>
</feature>
<proteinExistence type="predicted"/>
<dbReference type="InterPro" id="IPR006311">
    <property type="entry name" value="TAT_signal"/>
</dbReference>
<comment type="caution">
    <text evidence="2">The sequence shown here is derived from an EMBL/GenBank/DDBJ whole genome shotgun (WGS) entry which is preliminary data.</text>
</comment>
<dbReference type="PROSITE" id="PS51318">
    <property type="entry name" value="TAT"/>
    <property type="match status" value="1"/>
</dbReference>
<reference evidence="2 3" key="1">
    <citation type="submission" date="2020-01" db="EMBL/GenBank/DDBJ databases">
        <title>Insect and environment-associated Actinomycetes.</title>
        <authorList>
            <person name="Currrie C."/>
            <person name="Chevrette M."/>
            <person name="Carlson C."/>
            <person name="Stubbendieck R."/>
            <person name="Wendt-Pienkowski E."/>
        </authorList>
    </citation>
    <scope>NUCLEOTIDE SEQUENCE [LARGE SCALE GENOMIC DNA]</scope>
    <source>
        <strain evidence="2 3">SID8386</strain>
    </source>
</reference>
<evidence type="ECO:0000313" key="2">
    <source>
        <dbReference type="EMBL" id="NEC54183.1"/>
    </source>
</evidence>
<dbReference type="RefSeq" id="WP_202505564.1">
    <property type="nucleotide sequence ID" value="NZ_JAAGNC010000003.1"/>
</dbReference>
<sequence length="80" mass="8126">MTETTPSRRSVLKAGIAVPALAAAGGLLLPGSASAAPLVRRDRPVLAHGVASGDVTTGSGIVWSRADRPARLMVEVARDP</sequence>
<evidence type="ECO:0000259" key="1">
    <source>
        <dbReference type="Pfam" id="PF16655"/>
    </source>
</evidence>
<protein>
    <submittedName>
        <fullName evidence="2">Alkaline phosphatase</fullName>
    </submittedName>
</protein>
<gene>
    <name evidence="2" type="ORF">G3I59_00805</name>
</gene>
<name>A0ABX0BL32_9PSEU</name>